<dbReference type="RefSeq" id="XP_007928303.1">
    <property type="nucleotide sequence ID" value="XM_007930112.1"/>
</dbReference>
<feature type="domain" description="Beta-lactamase-related" evidence="2">
    <location>
        <begin position="64"/>
        <end position="128"/>
    </location>
</feature>
<dbReference type="InterPro" id="IPR012338">
    <property type="entry name" value="Beta-lactam/transpept-like"/>
</dbReference>
<dbReference type="HOGENOM" id="CLU_1619761_0_0_1"/>
<protein>
    <recommendedName>
        <fullName evidence="2">Beta-lactamase-related domain-containing protein</fullName>
    </recommendedName>
</protein>
<dbReference type="eggNOG" id="ENOG502SII7">
    <property type="taxonomic scope" value="Eukaryota"/>
</dbReference>
<evidence type="ECO:0000313" key="3">
    <source>
        <dbReference type="EMBL" id="EME80971.1"/>
    </source>
</evidence>
<dbReference type="OrthoDB" id="5946976at2759"/>
<dbReference type="VEuPathDB" id="FungiDB:MYCFIDRAFT_197828"/>
<evidence type="ECO:0000313" key="4">
    <source>
        <dbReference type="Proteomes" id="UP000016932"/>
    </source>
</evidence>
<evidence type="ECO:0000259" key="2">
    <source>
        <dbReference type="Pfam" id="PF00144"/>
    </source>
</evidence>
<keyword evidence="1" id="KW-1133">Transmembrane helix</keyword>
<keyword evidence="4" id="KW-1185">Reference proteome</keyword>
<evidence type="ECO:0000256" key="1">
    <source>
        <dbReference type="SAM" id="Phobius"/>
    </source>
</evidence>
<dbReference type="AlphaFoldDB" id="M3A8L7"/>
<feature type="transmembrane region" description="Helical" evidence="1">
    <location>
        <begin position="12"/>
        <end position="40"/>
    </location>
</feature>
<sequence>MLLLAVRRVCCFATLPAVAMLMLMLMLSLSLYLAIFWLPWTATQGLLLQPDAPAPTKDQLNLDGVPCASVAILDHGKVTSSVISNGPEDADTIFQACSISKSITSLAVAVLVDAGTITYHTTVKPRLPSHIINCIIEPATEHLLHLSKNLCTPRQAFSLHTPHA</sequence>
<dbReference type="Gene3D" id="3.40.710.10">
    <property type="entry name" value="DD-peptidase/beta-lactamase superfamily"/>
    <property type="match status" value="1"/>
</dbReference>
<accession>M3A8L7</accession>
<dbReference type="Pfam" id="PF00144">
    <property type="entry name" value="Beta-lactamase"/>
    <property type="match status" value="1"/>
</dbReference>
<dbReference type="KEGG" id="pfj:MYCFIDRAFT_197828"/>
<dbReference type="GeneID" id="19335680"/>
<keyword evidence="1" id="KW-0812">Transmembrane</keyword>
<gene>
    <name evidence="3" type="ORF">MYCFIDRAFT_197828</name>
</gene>
<reference evidence="3 4" key="1">
    <citation type="journal article" date="2012" name="PLoS Pathog.">
        <title>Diverse lifestyles and strategies of plant pathogenesis encoded in the genomes of eighteen Dothideomycetes fungi.</title>
        <authorList>
            <person name="Ohm R.A."/>
            <person name="Feau N."/>
            <person name="Henrissat B."/>
            <person name="Schoch C.L."/>
            <person name="Horwitz B.A."/>
            <person name="Barry K.W."/>
            <person name="Condon B.J."/>
            <person name="Copeland A.C."/>
            <person name="Dhillon B."/>
            <person name="Glaser F."/>
            <person name="Hesse C.N."/>
            <person name="Kosti I."/>
            <person name="LaButti K."/>
            <person name="Lindquist E.A."/>
            <person name="Lucas S."/>
            <person name="Salamov A.A."/>
            <person name="Bradshaw R.E."/>
            <person name="Ciuffetti L."/>
            <person name="Hamelin R.C."/>
            <person name="Kema G.H.J."/>
            <person name="Lawrence C."/>
            <person name="Scott J.A."/>
            <person name="Spatafora J.W."/>
            <person name="Turgeon B.G."/>
            <person name="de Wit P.J.G.M."/>
            <person name="Zhong S."/>
            <person name="Goodwin S.B."/>
            <person name="Grigoriev I.V."/>
        </authorList>
    </citation>
    <scope>NUCLEOTIDE SEQUENCE [LARGE SCALE GENOMIC DNA]</scope>
    <source>
        <strain evidence="3 4">CIRAD86</strain>
    </source>
</reference>
<dbReference type="SUPFAM" id="SSF56601">
    <property type="entry name" value="beta-lactamase/transpeptidase-like"/>
    <property type="match status" value="1"/>
</dbReference>
<dbReference type="Proteomes" id="UP000016932">
    <property type="component" value="Unassembled WGS sequence"/>
</dbReference>
<name>M3A8L7_PSEFD</name>
<keyword evidence="1" id="KW-0472">Membrane</keyword>
<proteinExistence type="predicted"/>
<dbReference type="EMBL" id="KB446560">
    <property type="protein sequence ID" value="EME80971.1"/>
    <property type="molecule type" value="Genomic_DNA"/>
</dbReference>
<organism evidence="3 4">
    <name type="scientific">Pseudocercospora fijiensis (strain CIRAD86)</name>
    <name type="common">Black leaf streak disease fungus</name>
    <name type="synonym">Mycosphaerella fijiensis</name>
    <dbReference type="NCBI Taxonomy" id="383855"/>
    <lineage>
        <taxon>Eukaryota</taxon>
        <taxon>Fungi</taxon>
        <taxon>Dikarya</taxon>
        <taxon>Ascomycota</taxon>
        <taxon>Pezizomycotina</taxon>
        <taxon>Dothideomycetes</taxon>
        <taxon>Dothideomycetidae</taxon>
        <taxon>Mycosphaerellales</taxon>
        <taxon>Mycosphaerellaceae</taxon>
        <taxon>Pseudocercospora</taxon>
    </lineage>
</organism>
<dbReference type="InterPro" id="IPR001466">
    <property type="entry name" value="Beta-lactam-related"/>
</dbReference>